<gene>
    <name evidence="1" type="ORF">CEURO_LOCUS12126</name>
</gene>
<organism evidence="1 2">
    <name type="scientific">Cuscuta europaea</name>
    <name type="common">European dodder</name>
    <dbReference type="NCBI Taxonomy" id="41803"/>
    <lineage>
        <taxon>Eukaryota</taxon>
        <taxon>Viridiplantae</taxon>
        <taxon>Streptophyta</taxon>
        <taxon>Embryophyta</taxon>
        <taxon>Tracheophyta</taxon>
        <taxon>Spermatophyta</taxon>
        <taxon>Magnoliopsida</taxon>
        <taxon>eudicotyledons</taxon>
        <taxon>Gunneridae</taxon>
        <taxon>Pentapetalae</taxon>
        <taxon>asterids</taxon>
        <taxon>lamiids</taxon>
        <taxon>Solanales</taxon>
        <taxon>Convolvulaceae</taxon>
        <taxon>Cuscuteae</taxon>
        <taxon>Cuscuta</taxon>
        <taxon>Cuscuta subgen. Cuscuta</taxon>
    </lineage>
</organism>
<evidence type="ECO:0000313" key="1">
    <source>
        <dbReference type="EMBL" id="CAH9092854.1"/>
    </source>
</evidence>
<reference evidence="1" key="1">
    <citation type="submission" date="2022-07" db="EMBL/GenBank/DDBJ databases">
        <authorList>
            <person name="Macas J."/>
            <person name="Novak P."/>
            <person name="Neumann P."/>
        </authorList>
    </citation>
    <scope>NUCLEOTIDE SEQUENCE</scope>
</reference>
<dbReference type="OrthoDB" id="1289322at2759"/>
<keyword evidence="2" id="KW-1185">Reference proteome</keyword>
<evidence type="ECO:0000313" key="2">
    <source>
        <dbReference type="Proteomes" id="UP001152484"/>
    </source>
</evidence>
<sequence>MHHIPYITMWDERAVYIVDGIPSVVPTVFADYMRWYHNITRVFISPSFRLHTDHYQPSSVALHITTRLLHTIRDRATVVLDEGQDVQRYHEVYSDIDALCDDVFGQVDHG</sequence>
<dbReference type="Proteomes" id="UP001152484">
    <property type="component" value="Unassembled WGS sequence"/>
</dbReference>
<comment type="caution">
    <text evidence="1">The sequence shown here is derived from an EMBL/GenBank/DDBJ whole genome shotgun (WGS) entry which is preliminary data.</text>
</comment>
<accession>A0A9P0ZAH8</accession>
<protein>
    <submittedName>
        <fullName evidence="1">Uncharacterized protein</fullName>
    </submittedName>
</protein>
<dbReference type="EMBL" id="CAMAPE010000029">
    <property type="protein sequence ID" value="CAH9092854.1"/>
    <property type="molecule type" value="Genomic_DNA"/>
</dbReference>
<proteinExistence type="predicted"/>
<dbReference type="AlphaFoldDB" id="A0A9P0ZAH8"/>
<name>A0A9P0ZAH8_CUSEU</name>